<dbReference type="AlphaFoldDB" id="A0A9W8N1G2"/>
<name>A0A9W8N1G2_9AGAR</name>
<accession>A0A9W8N1G2</accession>
<dbReference type="EMBL" id="JANKHO010000029">
    <property type="protein sequence ID" value="KAJ3517144.1"/>
    <property type="molecule type" value="Genomic_DNA"/>
</dbReference>
<dbReference type="OrthoDB" id="3058225at2759"/>
<proteinExistence type="predicted"/>
<feature type="region of interest" description="Disordered" evidence="1">
    <location>
        <begin position="156"/>
        <end position="194"/>
    </location>
</feature>
<protein>
    <submittedName>
        <fullName evidence="2">Uncharacterized protein</fullName>
    </submittedName>
</protein>
<evidence type="ECO:0000313" key="3">
    <source>
        <dbReference type="Proteomes" id="UP001148786"/>
    </source>
</evidence>
<dbReference type="Proteomes" id="UP001148786">
    <property type="component" value="Unassembled WGS sequence"/>
</dbReference>
<gene>
    <name evidence="2" type="ORF">NLJ89_g686</name>
</gene>
<keyword evidence="3" id="KW-1185">Reference proteome</keyword>
<evidence type="ECO:0000256" key="1">
    <source>
        <dbReference type="SAM" id="MobiDB-lite"/>
    </source>
</evidence>
<organism evidence="2 3">
    <name type="scientific">Agrocybe chaxingu</name>
    <dbReference type="NCBI Taxonomy" id="84603"/>
    <lineage>
        <taxon>Eukaryota</taxon>
        <taxon>Fungi</taxon>
        <taxon>Dikarya</taxon>
        <taxon>Basidiomycota</taxon>
        <taxon>Agaricomycotina</taxon>
        <taxon>Agaricomycetes</taxon>
        <taxon>Agaricomycetidae</taxon>
        <taxon>Agaricales</taxon>
        <taxon>Agaricineae</taxon>
        <taxon>Strophariaceae</taxon>
        <taxon>Agrocybe</taxon>
    </lineage>
</organism>
<sequence>MSIQEDCKKRIEKNNQEVQKLWRNAVNTFTDDVKRAVSGHVQVALLSIENEAEARGWMSPDRTNKRNRDGDRFVTEGELAREKHTTDGLLPGSSSRDRCGEALREDRRKRMRMSGSWTSQGSMDDNPGPAEQATLLKEMKRKIEQQEVALARLTTENNELRSRAAGKPPVVQYTPSTPSYGRTVGNPPLSGGRR</sequence>
<comment type="caution">
    <text evidence="2">The sequence shown here is derived from an EMBL/GenBank/DDBJ whole genome shotgun (WGS) entry which is preliminary data.</text>
</comment>
<evidence type="ECO:0000313" key="2">
    <source>
        <dbReference type="EMBL" id="KAJ3517144.1"/>
    </source>
</evidence>
<feature type="region of interest" description="Disordered" evidence="1">
    <location>
        <begin position="106"/>
        <end position="128"/>
    </location>
</feature>
<reference evidence="2" key="1">
    <citation type="submission" date="2022-07" db="EMBL/GenBank/DDBJ databases">
        <title>Genome Sequence of Agrocybe chaxingu.</title>
        <authorList>
            <person name="Buettner E."/>
        </authorList>
    </citation>
    <scope>NUCLEOTIDE SEQUENCE</scope>
    <source>
        <strain evidence="2">MP-N11</strain>
    </source>
</reference>